<dbReference type="Proteomes" id="UP000038045">
    <property type="component" value="Unplaced"/>
</dbReference>
<dbReference type="PANTHER" id="PTHR23259">
    <property type="entry name" value="RIDDLE"/>
    <property type="match status" value="1"/>
</dbReference>
<dbReference type="WBParaSite" id="PTRK_0000247700.1">
    <property type="protein sequence ID" value="PTRK_0000247700.1"/>
    <property type="gene ID" value="PTRK_0000247700"/>
</dbReference>
<dbReference type="InterPro" id="IPR002919">
    <property type="entry name" value="TIL_dom"/>
</dbReference>
<dbReference type="STRING" id="131310.A0A0N4Z5T2"/>
<keyword evidence="4" id="KW-0732">Signal</keyword>
<feature type="domain" description="EGF-like" evidence="5">
    <location>
        <begin position="32"/>
        <end position="74"/>
    </location>
</feature>
<dbReference type="PANTHER" id="PTHR23259:SF70">
    <property type="entry name" value="ACCESSORY GLAND PROTEIN ACP62F-RELATED"/>
    <property type="match status" value="1"/>
</dbReference>
<dbReference type="InterPro" id="IPR051368">
    <property type="entry name" value="SerProtInhib-TIL_Domain"/>
</dbReference>
<organism evidence="6 7">
    <name type="scientific">Parastrongyloides trichosuri</name>
    <name type="common">Possum-specific nematode worm</name>
    <dbReference type="NCBI Taxonomy" id="131310"/>
    <lineage>
        <taxon>Eukaryota</taxon>
        <taxon>Metazoa</taxon>
        <taxon>Ecdysozoa</taxon>
        <taxon>Nematoda</taxon>
        <taxon>Chromadorea</taxon>
        <taxon>Rhabditida</taxon>
        <taxon>Tylenchina</taxon>
        <taxon>Panagrolaimomorpha</taxon>
        <taxon>Strongyloidoidea</taxon>
        <taxon>Strongyloididae</taxon>
        <taxon>Parastrongyloides</taxon>
    </lineage>
</organism>
<evidence type="ECO:0000256" key="1">
    <source>
        <dbReference type="ARBA" id="ARBA00022690"/>
    </source>
</evidence>
<dbReference type="CDD" id="cd19941">
    <property type="entry name" value="TIL"/>
    <property type="match status" value="6"/>
</dbReference>
<feature type="chain" id="PRO_5005891154" evidence="4">
    <location>
        <begin position="21"/>
        <end position="392"/>
    </location>
</feature>
<name>A0A0N4Z5T2_PARTI</name>
<keyword evidence="6" id="KW-1185">Reference proteome</keyword>
<feature type="domain" description="EGF-like" evidence="5">
    <location>
        <begin position="165"/>
        <end position="202"/>
    </location>
</feature>
<keyword evidence="1" id="KW-0646">Protease inhibitor</keyword>
<proteinExistence type="predicted"/>
<dbReference type="InterPro" id="IPR036084">
    <property type="entry name" value="Ser_inhib-like_sf"/>
</dbReference>
<dbReference type="GO" id="GO:0004867">
    <property type="term" value="F:serine-type endopeptidase inhibitor activity"/>
    <property type="evidence" value="ECO:0007669"/>
    <property type="project" value="UniProtKB-KW"/>
</dbReference>
<accession>A0A0N4Z5T2</accession>
<dbReference type="Pfam" id="PF01826">
    <property type="entry name" value="TIL"/>
    <property type="match status" value="6"/>
</dbReference>
<feature type="domain" description="EGF-like" evidence="5">
    <location>
        <begin position="347"/>
        <end position="386"/>
    </location>
</feature>
<evidence type="ECO:0000256" key="2">
    <source>
        <dbReference type="ARBA" id="ARBA00022900"/>
    </source>
</evidence>
<protein>
    <submittedName>
        <fullName evidence="7">TIL domain-containing protein</fullName>
    </submittedName>
</protein>
<evidence type="ECO:0000313" key="7">
    <source>
        <dbReference type="WBParaSite" id="PTRK_0000247700.1"/>
    </source>
</evidence>
<reference evidence="7" key="1">
    <citation type="submission" date="2017-02" db="UniProtKB">
        <authorList>
            <consortium name="WormBaseParasite"/>
        </authorList>
    </citation>
    <scope>IDENTIFICATION</scope>
</reference>
<dbReference type="SMART" id="SM00181">
    <property type="entry name" value="EGF"/>
    <property type="match status" value="5"/>
</dbReference>
<evidence type="ECO:0000259" key="5">
    <source>
        <dbReference type="SMART" id="SM00181"/>
    </source>
</evidence>
<sequence length="392" mass="43019">MKFILIQCLLTIAFLTNVALFQNCGRNERYNICSSSCEPTCGLDPNRPCTLQCGPPKCQCMVGYMRNPTTKQCVKENECNSTGTTSCDENEQYNTCSSYCEPVCGEDDNKPCILSCGPPKCQCKSGYKRNPKTGKCVRSNECTPTTTIRSISCGINEVFAQCSTRCEATCSNRNPTCPLVCDPPRCQCAPGYVRAPMSAECIKAEECDKPAKPECGQNAMYVKCSITCEATCEDPKPVCNRMCGPPKCQCLEGFVKDLNTGECVLPRKCSKPSNQQCRRNEEYAKCSKTCTASCDDPYPVCNKMCGPPKCQCKMGYVKDLTTGECITLSSCRSSSPPQCGKNEEYAKCSRTCVATCKDPNPICNEMCGPPKCQCKQGYVKDKGNCIKKNKCR</sequence>
<evidence type="ECO:0000256" key="4">
    <source>
        <dbReference type="SAM" id="SignalP"/>
    </source>
</evidence>
<feature type="domain" description="EGF-like" evidence="5">
    <location>
        <begin position="223"/>
        <end position="264"/>
    </location>
</feature>
<keyword evidence="2" id="KW-0722">Serine protease inhibitor</keyword>
<evidence type="ECO:0000313" key="6">
    <source>
        <dbReference type="Proteomes" id="UP000038045"/>
    </source>
</evidence>
<dbReference type="AlphaFoldDB" id="A0A0N4Z5T2"/>
<dbReference type="InterPro" id="IPR000742">
    <property type="entry name" value="EGF"/>
</dbReference>
<keyword evidence="3" id="KW-1015">Disulfide bond</keyword>
<dbReference type="Gene3D" id="2.10.25.10">
    <property type="entry name" value="Laminin"/>
    <property type="match status" value="6"/>
</dbReference>
<feature type="signal peptide" evidence="4">
    <location>
        <begin position="1"/>
        <end position="20"/>
    </location>
</feature>
<feature type="domain" description="EGF-like" evidence="5">
    <location>
        <begin position="95"/>
        <end position="137"/>
    </location>
</feature>
<evidence type="ECO:0000256" key="3">
    <source>
        <dbReference type="ARBA" id="ARBA00023157"/>
    </source>
</evidence>
<dbReference type="SUPFAM" id="SSF57567">
    <property type="entry name" value="Serine protease inhibitors"/>
    <property type="match status" value="6"/>
</dbReference>